<dbReference type="FunFam" id="3.40.50.880:FF:000008">
    <property type="entry name" value="Phosphoribosylformylglycinamidine synthase"/>
    <property type="match status" value="1"/>
</dbReference>
<comment type="pathway">
    <text evidence="1 12">Purine metabolism; IMP biosynthesis via de novo pathway; 5-amino-1-(5-phospho-D-ribosyl)imidazole from N(2)-formyl-N(1)-(5-phospho-D-ribosyl)glycinamide: step 1/2.</text>
</comment>
<dbReference type="Pfam" id="PF18072">
    <property type="entry name" value="FGAR-AT_linker"/>
    <property type="match status" value="1"/>
</dbReference>
<dbReference type="InterPro" id="IPR055181">
    <property type="entry name" value="FGAR-AT_PurM_N-like"/>
</dbReference>
<dbReference type="InterPro" id="IPR036604">
    <property type="entry name" value="PurS-like_sf"/>
</dbReference>
<dbReference type="EMBL" id="VZOT01000009">
    <property type="protein sequence ID" value="KAB0585944.1"/>
    <property type="molecule type" value="Genomic_DNA"/>
</dbReference>
<feature type="domain" description="Phosphoribosylformylglycinamidine synthase linker" evidence="15">
    <location>
        <begin position="180"/>
        <end position="229"/>
    </location>
</feature>
<evidence type="ECO:0000259" key="16">
    <source>
        <dbReference type="Pfam" id="PF18076"/>
    </source>
</evidence>
<dbReference type="GO" id="GO:0046872">
    <property type="term" value="F:metal ion binding"/>
    <property type="evidence" value="ECO:0007669"/>
    <property type="project" value="UniProtKB-KW"/>
</dbReference>
<evidence type="ECO:0000313" key="18">
    <source>
        <dbReference type="EMBL" id="KAB0585944.1"/>
    </source>
</evidence>
<evidence type="ECO:0000256" key="2">
    <source>
        <dbReference type="ARBA" id="ARBA00008608"/>
    </source>
</evidence>
<dbReference type="UniPathway" id="UPA00074">
    <property type="reaction ID" value="UER00128"/>
</dbReference>
<feature type="domain" description="PurM-like C-terminal" evidence="14">
    <location>
        <begin position="845"/>
        <end position="995"/>
    </location>
</feature>
<dbReference type="CDD" id="cd02204">
    <property type="entry name" value="PurL_repeat2"/>
    <property type="match status" value="1"/>
</dbReference>
<keyword evidence="3 12" id="KW-0963">Cytoplasm</keyword>
<evidence type="ECO:0000256" key="7">
    <source>
        <dbReference type="ARBA" id="ARBA00022755"/>
    </source>
</evidence>
<dbReference type="SUPFAM" id="SSF52317">
    <property type="entry name" value="Class I glutamine amidotransferase-like"/>
    <property type="match status" value="1"/>
</dbReference>
<evidence type="ECO:0000256" key="8">
    <source>
        <dbReference type="ARBA" id="ARBA00022840"/>
    </source>
</evidence>
<dbReference type="InterPro" id="IPR036676">
    <property type="entry name" value="PurM-like_C_sf"/>
</dbReference>
<dbReference type="CDD" id="cd02203">
    <property type="entry name" value="PurL_repeat1"/>
    <property type="match status" value="1"/>
</dbReference>
<dbReference type="CDD" id="cd01740">
    <property type="entry name" value="GATase1_FGAR_AT"/>
    <property type="match status" value="1"/>
</dbReference>
<feature type="binding site" evidence="12">
    <location>
        <begin position="394"/>
        <end position="396"/>
    </location>
    <ligand>
        <name>ATP</name>
        <dbReference type="ChEBI" id="CHEBI:30616"/>
    </ligand>
</feature>
<feature type="binding site" evidence="12">
    <location>
        <position position="893"/>
    </location>
    <ligand>
        <name>Mg(2+)</name>
        <dbReference type="ChEBI" id="CHEBI:18420"/>
    </ligand>
</feature>
<keyword evidence="7 12" id="KW-0658">Purine biosynthesis</keyword>
<gene>
    <name evidence="12 18" type="primary">purL</name>
    <name evidence="18" type="synonym">purI</name>
    <name evidence="18" type="ORF">F7P80_12520</name>
</gene>
<evidence type="ECO:0000256" key="3">
    <source>
        <dbReference type="ARBA" id="ARBA00022490"/>
    </source>
</evidence>
<feature type="domain" description="PurM-like C-terminal" evidence="14">
    <location>
        <begin position="436"/>
        <end position="592"/>
    </location>
</feature>
<dbReference type="Pfam" id="PF13507">
    <property type="entry name" value="GATase_5"/>
    <property type="match status" value="1"/>
</dbReference>
<comment type="subcellular location">
    <subcellularLocation>
        <location evidence="12">Cytoplasm</location>
    </subcellularLocation>
</comment>
<evidence type="ECO:0000256" key="4">
    <source>
        <dbReference type="ARBA" id="ARBA00022598"/>
    </source>
</evidence>
<keyword evidence="4 12" id="KW-0436">Ligase</keyword>
<dbReference type="NCBIfam" id="TIGR01735">
    <property type="entry name" value="FGAM_synt"/>
    <property type="match status" value="1"/>
</dbReference>
<feature type="active site" evidence="12">
    <location>
        <position position="1303"/>
    </location>
</feature>
<feature type="region of interest" description="Disordered" evidence="13">
    <location>
        <begin position="314"/>
        <end position="345"/>
    </location>
</feature>
<evidence type="ECO:0000259" key="15">
    <source>
        <dbReference type="Pfam" id="PF18072"/>
    </source>
</evidence>
<dbReference type="HAMAP" id="MF_00419">
    <property type="entry name" value="PurL_1"/>
    <property type="match status" value="1"/>
</dbReference>
<dbReference type="Gene3D" id="3.30.1330.10">
    <property type="entry name" value="PurM-like, N-terminal domain"/>
    <property type="match status" value="2"/>
</dbReference>
<dbReference type="Gene3D" id="1.10.8.750">
    <property type="entry name" value="Phosphoribosylformylglycinamidine synthase, linker domain"/>
    <property type="match status" value="1"/>
</dbReference>
<dbReference type="EC" id="6.3.5.3" evidence="12"/>
<feature type="binding site" evidence="12">
    <location>
        <begin position="323"/>
        <end position="334"/>
    </location>
    <ligand>
        <name>ATP</name>
        <dbReference type="ChEBI" id="CHEBI:30616"/>
    </ligand>
</feature>
<comment type="catalytic activity">
    <reaction evidence="11 12">
        <text>N(2)-formyl-N(1)-(5-phospho-beta-D-ribosyl)glycinamide + L-glutamine + ATP + H2O = 2-formamido-N(1)-(5-O-phospho-beta-D-ribosyl)acetamidine + L-glutamate + ADP + phosphate + H(+)</text>
        <dbReference type="Rhea" id="RHEA:17129"/>
        <dbReference type="ChEBI" id="CHEBI:15377"/>
        <dbReference type="ChEBI" id="CHEBI:15378"/>
        <dbReference type="ChEBI" id="CHEBI:29985"/>
        <dbReference type="ChEBI" id="CHEBI:30616"/>
        <dbReference type="ChEBI" id="CHEBI:43474"/>
        <dbReference type="ChEBI" id="CHEBI:58359"/>
        <dbReference type="ChEBI" id="CHEBI:147286"/>
        <dbReference type="ChEBI" id="CHEBI:147287"/>
        <dbReference type="ChEBI" id="CHEBI:456216"/>
        <dbReference type="EC" id="6.3.5.3"/>
    </reaction>
</comment>
<protein>
    <recommendedName>
        <fullName evidence="12">Phosphoribosylformylglycinamidine synthase</fullName>
        <shortName evidence="12">FGAM synthase</shortName>
        <shortName evidence="12">FGAMS</shortName>
        <ecNumber evidence="12">6.3.5.3</ecNumber>
    </recommendedName>
    <alternativeName>
        <fullName evidence="12">Formylglycinamide ribonucleotide amidotransferase</fullName>
        <shortName evidence="12">FGAR amidotransferase</shortName>
        <shortName evidence="12">FGAR-AT</shortName>
    </alternativeName>
</protein>
<keyword evidence="5 12" id="KW-0479">Metal-binding</keyword>
<evidence type="ECO:0000256" key="5">
    <source>
        <dbReference type="ARBA" id="ARBA00022723"/>
    </source>
</evidence>
<dbReference type="Gene3D" id="3.40.50.880">
    <property type="match status" value="1"/>
</dbReference>
<comment type="subunit">
    <text evidence="12">Monomer.</text>
</comment>
<dbReference type="NCBIfam" id="NF003672">
    <property type="entry name" value="PRK05297.1"/>
    <property type="match status" value="1"/>
</dbReference>
<dbReference type="PROSITE" id="PS51273">
    <property type="entry name" value="GATASE_TYPE_1"/>
    <property type="match status" value="1"/>
</dbReference>
<evidence type="ECO:0000256" key="13">
    <source>
        <dbReference type="SAM" id="MobiDB-lite"/>
    </source>
</evidence>
<dbReference type="FunFam" id="1.10.8.750:FF:000002">
    <property type="entry name" value="Phosphoribosylformylglycinamidine synthase"/>
    <property type="match status" value="1"/>
</dbReference>
<keyword evidence="8 12" id="KW-0067">ATP-binding</keyword>
<dbReference type="FunFam" id="3.30.1330.10:FF:000005">
    <property type="entry name" value="Phosphoribosylformylglycinamidine synthase"/>
    <property type="match status" value="1"/>
</dbReference>
<dbReference type="RefSeq" id="WP_151045122.1">
    <property type="nucleotide sequence ID" value="NZ_VZOT01000009.1"/>
</dbReference>
<evidence type="ECO:0000256" key="1">
    <source>
        <dbReference type="ARBA" id="ARBA00004920"/>
    </source>
</evidence>
<comment type="caution">
    <text evidence="18">The sequence shown here is derived from an EMBL/GenBank/DDBJ whole genome shotgun (WGS) entry which is preliminary data.</text>
</comment>
<dbReference type="SUPFAM" id="SSF55326">
    <property type="entry name" value="PurM N-terminal domain-like"/>
    <property type="match status" value="2"/>
</dbReference>
<organism evidence="18">
    <name type="scientific">Comamonas kerstersii</name>
    <dbReference type="NCBI Taxonomy" id="225992"/>
    <lineage>
        <taxon>Bacteria</taxon>
        <taxon>Pseudomonadati</taxon>
        <taxon>Pseudomonadota</taxon>
        <taxon>Betaproteobacteria</taxon>
        <taxon>Burkholderiales</taxon>
        <taxon>Comamonadaceae</taxon>
        <taxon>Comamonas</taxon>
    </lineage>
</organism>
<name>A0A6A1R127_9BURK</name>
<feature type="active site" description="Nucleophile" evidence="12">
    <location>
        <position position="1180"/>
    </location>
</feature>
<proteinExistence type="inferred from homology"/>
<keyword evidence="6 12" id="KW-0547">Nucleotide-binding</keyword>
<dbReference type="PANTHER" id="PTHR10099">
    <property type="entry name" value="PHOSPHORIBOSYLFORMYLGLYCINAMIDINE SYNTHASE"/>
    <property type="match status" value="1"/>
</dbReference>
<evidence type="ECO:0000256" key="9">
    <source>
        <dbReference type="ARBA" id="ARBA00022842"/>
    </source>
</evidence>
<dbReference type="GO" id="GO:0004642">
    <property type="term" value="F:phosphoribosylformylglycinamidine synthase activity"/>
    <property type="evidence" value="ECO:0007669"/>
    <property type="project" value="UniProtKB-UniRule"/>
</dbReference>
<comment type="function">
    <text evidence="12">Phosphoribosylformylglycinamidine synthase involved in the purines biosynthetic pathway. Catalyzes the ATP-dependent conversion of formylglycinamide ribonucleotide (FGAR) and glutamine to yield formylglycinamidine ribonucleotide (FGAM) and glutamate.</text>
</comment>
<feature type="domain" description="Phosphoribosylformylglycinamidine synthase N-terminal" evidence="16">
    <location>
        <begin position="39"/>
        <end position="159"/>
    </location>
</feature>
<dbReference type="GO" id="GO:0006189">
    <property type="term" value="P:'de novo' IMP biosynthetic process"/>
    <property type="evidence" value="ECO:0007669"/>
    <property type="project" value="UniProtKB-UniRule"/>
</dbReference>
<dbReference type="GO" id="GO:0005524">
    <property type="term" value="F:ATP binding"/>
    <property type="evidence" value="ECO:0007669"/>
    <property type="project" value="UniProtKB-UniRule"/>
</dbReference>
<dbReference type="Pfam" id="PF02769">
    <property type="entry name" value="AIRS_C"/>
    <property type="match status" value="2"/>
</dbReference>
<evidence type="ECO:0000256" key="11">
    <source>
        <dbReference type="ARBA" id="ARBA00052585"/>
    </source>
</evidence>
<dbReference type="SMART" id="SM01211">
    <property type="entry name" value="GATase_5"/>
    <property type="match status" value="1"/>
</dbReference>
<evidence type="ECO:0000256" key="6">
    <source>
        <dbReference type="ARBA" id="ARBA00022741"/>
    </source>
</evidence>
<feature type="binding site" evidence="12">
    <location>
        <position position="730"/>
    </location>
    <ligand>
        <name>Mg(2+)</name>
        <dbReference type="ChEBI" id="CHEBI:18420"/>
    </ligand>
</feature>
<feature type="binding site" evidence="12">
    <location>
        <position position="687"/>
    </location>
    <ligand>
        <name>Mg(2+)</name>
        <dbReference type="ChEBI" id="CHEBI:18420"/>
    </ligand>
</feature>
<keyword evidence="10 12" id="KW-0315">Glutamine amidotransferase</keyword>
<sequence>MTLHLTQFEGGNALSSFRAQQLLTDLVAIHPKITGIDARFVHLVATEAAVTAEQSQRLAALLTYGDPYEGSGEGVALVVTPRMGTISPWASKATDIARNCGLDVFRVERITEYRISLKSGLLGGTPELSSEQLGQIAALLHDRMTESVFATRAEAEKLFTTLAAQPMEFVDVLGGGRAALEAANKQWGLALADDEIEYLVNAFNGLGRNPSDVELMMFAQANSEHCRHKIFNANFIIDGVAQDKSLFGMIRNTEAVSPQHTIVAYADNASIMEGHEVERFVAKFDAKADAASAPSYQKQKAVNHVLMKVETHNHPTAISPFPGASTGAGGEIRDEGATGRGSKPKAGLTGFTVSKLWGSEVGKPEHIASPLQIMIEGPLGGAAFNNEFGRPNLTGYFREYEQQVGDITRGYHKPIMIAGGLGVIDADLTKKIEFPAGTLLIQLGGPGMRIGMGGGAASSMATGTNAAELDFDSVQRGNPEIERRAQEVINHCWAQGDKNPILAIHDVGAGGLSNAFPELTNDAGRGARFDLRKVKLEESGLAPKEIWSNESQERYVLAIAPESLDEFTAFCERERCPFAVIGVATEERDLILEDTAVESGDQKFPVNMPMNVLLGKPPKMTKDVATVQRELPAMDLTGLPLEKAVIEVLAHPTVASKRFLITIGDRAVGGLTHRDQMVGPWQVPVADVAVTLADYQGFKGEAMAMGERTPLAAINAPASGRMAVAEAITNMLAAPIELSKVKMSANWMAACGEPGEDAELYATVKAVGMELCPALNISIPVGKDSLSMRTQWTENGEVKKVTSPVSLIITGFAAIDDVRGTLTPQLNAEVDDSSLVLIDLGRGKMRMGGSIIGQVVNQAGNETPDLDDPKDLIALVDAVNQLRAQGKILAYHDKGDGGLLATVAEMAFAGHVGVALNVDMLITEGDGISDSRMDSGEGKNWGQQVAGRREEQTLRALFNEELGVVLQIRTGDRSEVMQVLREHGLIQCSHIIGKTRPVSSPVDAGKGELQVWRDAQKVFGASLSDLHQVWDAVSWKICQQRDNPVCADSEHAAAGEPSDPGMHVHLTFDPKEDVAAPFLNLQAKPRVAVLREQGVNSHVEMAYAFTEAGFEAVDVHMTDLQSGRAQLKDFAGVVACGGFSYGDTLGAGIGWARSITFNDRLSEQFQAFFGRGDTFGLGVCNGCQMFAELADIIPGAQDWPRFTQNQSNRFEARLSMVEVLESPSIFLQGMAGSRLPIAVAHGEGYANFKFRGNADQVLRAMRYVDNHGNATEQYPFNPNGSEGGLTAVTTADGRFTAMMPHPERVFRNIQMSWTSGDKSEFSPWMRVWRNARKWLG</sequence>
<comment type="caution">
    <text evidence="12">Lacks conserved residue(s) required for the propagation of feature annotation.</text>
</comment>
<feature type="domain" description="FGAR-AT PurM N-terminal-like" evidence="17">
    <location>
        <begin position="656"/>
        <end position="814"/>
    </location>
</feature>
<feature type="active site" evidence="12">
    <location>
        <position position="1301"/>
    </location>
</feature>
<dbReference type="InterPro" id="IPR010918">
    <property type="entry name" value="PurM-like_C_dom"/>
</dbReference>
<evidence type="ECO:0000256" key="10">
    <source>
        <dbReference type="ARBA" id="ARBA00022962"/>
    </source>
</evidence>
<evidence type="ECO:0000259" key="14">
    <source>
        <dbReference type="Pfam" id="PF02769"/>
    </source>
</evidence>
<dbReference type="SUPFAM" id="SSF109736">
    <property type="entry name" value="FGAM synthase PurL, linker domain"/>
    <property type="match status" value="1"/>
</dbReference>
<dbReference type="GO" id="GO:0005737">
    <property type="term" value="C:cytoplasm"/>
    <property type="evidence" value="ECO:0007669"/>
    <property type="project" value="UniProtKB-SubCell"/>
</dbReference>
<dbReference type="InterPro" id="IPR010073">
    <property type="entry name" value="PurL_large"/>
</dbReference>
<evidence type="ECO:0000256" key="12">
    <source>
        <dbReference type="HAMAP-Rule" id="MF_00419"/>
    </source>
</evidence>
<keyword evidence="9 12" id="KW-0460">Magnesium</keyword>
<dbReference type="Gene3D" id="3.90.650.10">
    <property type="entry name" value="PurM-like C-terminal domain"/>
    <property type="match status" value="2"/>
</dbReference>
<feature type="binding site" evidence="12">
    <location>
        <position position="726"/>
    </location>
    <ligand>
        <name>Mg(2+)</name>
        <dbReference type="ChEBI" id="CHEBI:18420"/>
    </ligand>
</feature>
<comment type="similarity">
    <text evidence="2 12">In the N-terminal section; belongs to the FGAMS family.</text>
</comment>
<dbReference type="InterPro" id="IPR041609">
    <property type="entry name" value="PurL_linker"/>
</dbReference>
<accession>A0A6A1R127</accession>
<evidence type="ECO:0000259" key="17">
    <source>
        <dbReference type="Pfam" id="PF22689"/>
    </source>
</evidence>
<dbReference type="FunFam" id="3.90.650.10:FF:000024">
    <property type="entry name" value="Phosphoribosylformylglycinamidine synthase"/>
    <property type="match status" value="1"/>
</dbReference>
<dbReference type="Pfam" id="PF22689">
    <property type="entry name" value="FGAR-AT_PurM_N-like"/>
    <property type="match status" value="1"/>
</dbReference>
<reference evidence="18" key="1">
    <citation type="submission" date="2019-09" db="EMBL/GenBank/DDBJ databases">
        <title>Draft genome sequences of 48 bacterial type strains from the CCUG.</title>
        <authorList>
            <person name="Tunovic T."/>
            <person name="Pineiro-Iglesias B."/>
            <person name="Unosson C."/>
            <person name="Inganas E."/>
            <person name="Ohlen M."/>
            <person name="Cardew S."/>
            <person name="Jensie-Markopoulos S."/>
            <person name="Salva-Serra F."/>
            <person name="Jaen-Luchoro D."/>
            <person name="Karlsson R."/>
            <person name="Svensson-Stadler L."/>
            <person name="Chun J."/>
            <person name="Moore E."/>
        </authorList>
    </citation>
    <scope>NUCLEOTIDE SEQUENCE</scope>
    <source>
        <strain evidence="18">CCUG 15333</strain>
    </source>
</reference>
<dbReference type="SUPFAM" id="SSF82697">
    <property type="entry name" value="PurS-like"/>
    <property type="match status" value="1"/>
</dbReference>
<dbReference type="InterPro" id="IPR029062">
    <property type="entry name" value="Class_I_gatase-like"/>
</dbReference>
<dbReference type="SUPFAM" id="SSF56042">
    <property type="entry name" value="PurM C-terminal domain-like"/>
    <property type="match status" value="2"/>
</dbReference>
<dbReference type="InterPro" id="IPR040707">
    <property type="entry name" value="FGAR-AT_N"/>
</dbReference>
<dbReference type="InterPro" id="IPR036921">
    <property type="entry name" value="PurM-like_N_sf"/>
</dbReference>
<dbReference type="PANTHER" id="PTHR10099:SF1">
    <property type="entry name" value="PHOSPHORIBOSYLFORMYLGLYCINAMIDINE SYNTHASE"/>
    <property type="match status" value="1"/>
</dbReference>
<dbReference type="Pfam" id="PF18076">
    <property type="entry name" value="FGAR-AT_N"/>
    <property type="match status" value="1"/>
</dbReference>
<feature type="binding site" evidence="12">
    <location>
        <position position="686"/>
    </location>
    <ligand>
        <name>ATP</name>
        <dbReference type="ChEBI" id="CHEBI:30616"/>
    </ligand>
</feature>